<dbReference type="Proteomes" id="UP001157069">
    <property type="component" value="Unassembled WGS sequence"/>
</dbReference>
<evidence type="ECO:0000259" key="2">
    <source>
        <dbReference type="PROSITE" id="PS51729"/>
    </source>
</evidence>
<sequence length="139" mass="15140">MSRDGFEYPDAAGYPDGMGFLDEGTAEELAEGAGSAEYVTPSADAADDLRIVDDAAVGRYRALIGDREVGVIRYSQSGTHTVLHSTYVDPELRGFGIATAFIVHVLDERRDRGEALVVECPVIRRFLTSHSDYADIVVR</sequence>
<evidence type="ECO:0008006" key="5">
    <source>
        <dbReference type="Google" id="ProtNLM"/>
    </source>
</evidence>
<dbReference type="InterPro" id="IPR031165">
    <property type="entry name" value="GNAT_YJDJ"/>
</dbReference>
<dbReference type="SUPFAM" id="SSF55729">
    <property type="entry name" value="Acyl-CoA N-acyltransferases (Nat)"/>
    <property type="match status" value="1"/>
</dbReference>
<dbReference type="EMBL" id="BSVA01000001">
    <property type="protein sequence ID" value="GMA89734.1"/>
    <property type="molecule type" value="Genomic_DNA"/>
</dbReference>
<evidence type="ECO:0000313" key="3">
    <source>
        <dbReference type="EMBL" id="GMA89734.1"/>
    </source>
</evidence>
<proteinExistence type="predicted"/>
<reference evidence="4" key="1">
    <citation type="journal article" date="2019" name="Int. J. Syst. Evol. Microbiol.">
        <title>The Global Catalogue of Microorganisms (GCM) 10K type strain sequencing project: providing services to taxonomists for standard genome sequencing and annotation.</title>
        <authorList>
            <consortium name="The Broad Institute Genomics Platform"/>
            <consortium name="The Broad Institute Genome Sequencing Center for Infectious Disease"/>
            <person name="Wu L."/>
            <person name="Ma J."/>
        </authorList>
    </citation>
    <scope>NUCLEOTIDE SEQUENCE [LARGE SCALE GENOMIC DNA]</scope>
    <source>
        <strain evidence="4">NBRC 108755</strain>
    </source>
</reference>
<keyword evidence="4" id="KW-1185">Reference proteome</keyword>
<protein>
    <recommendedName>
        <fullName evidence="5">N-acetyltransferase domain-containing protein</fullName>
    </recommendedName>
</protein>
<gene>
    <name evidence="3" type="ORF">GCM10025869_02630</name>
</gene>
<dbReference type="InterPro" id="IPR016181">
    <property type="entry name" value="Acyl_CoA_acyltransferase"/>
</dbReference>
<dbReference type="Pfam" id="PF14542">
    <property type="entry name" value="Acetyltransf_CG"/>
    <property type="match status" value="1"/>
</dbReference>
<feature type="domain" description="N-acetyltransferase" evidence="1">
    <location>
        <begin position="19"/>
        <end position="139"/>
    </location>
</feature>
<dbReference type="PROSITE" id="PS51729">
    <property type="entry name" value="GNAT_YJDJ"/>
    <property type="match status" value="1"/>
</dbReference>
<dbReference type="CDD" id="cd04301">
    <property type="entry name" value="NAT_SF"/>
    <property type="match status" value="1"/>
</dbReference>
<organism evidence="3 4">
    <name type="scientific">Homoserinibacter gongjuensis</name>
    <dbReference type="NCBI Taxonomy" id="1162968"/>
    <lineage>
        <taxon>Bacteria</taxon>
        <taxon>Bacillati</taxon>
        <taxon>Actinomycetota</taxon>
        <taxon>Actinomycetes</taxon>
        <taxon>Micrococcales</taxon>
        <taxon>Microbacteriaceae</taxon>
        <taxon>Homoserinibacter</taxon>
    </lineage>
</organism>
<accession>A0ABQ6JRK5</accession>
<name>A0ABQ6JRK5_9MICO</name>
<dbReference type="Gene3D" id="3.40.630.30">
    <property type="match status" value="1"/>
</dbReference>
<evidence type="ECO:0000259" key="1">
    <source>
        <dbReference type="PROSITE" id="PS51186"/>
    </source>
</evidence>
<dbReference type="RefSeq" id="WP_284297145.1">
    <property type="nucleotide sequence ID" value="NZ_BSVA01000001.1"/>
</dbReference>
<dbReference type="PROSITE" id="PS51186">
    <property type="entry name" value="GNAT"/>
    <property type="match status" value="1"/>
</dbReference>
<feature type="domain" description="N-acetyltransferase" evidence="2">
    <location>
        <begin position="52"/>
        <end position="138"/>
    </location>
</feature>
<evidence type="ECO:0000313" key="4">
    <source>
        <dbReference type="Proteomes" id="UP001157069"/>
    </source>
</evidence>
<dbReference type="InterPro" id="IPR000182">
    <property type="entry name" value="GNAT_dom"/>
</dbReference>
<comment type="caution">
    <text evidence="3">The sequence shown here is derived from an EMBL/GenBank/DDBJ whole genome shotgun (WGS) entry which is preliminary data.</text>
</comment>